<feature type="region of interest" description="Disordered" evidence="1">
    <location>
        <begin position="1"/>
        <end position="58"/>
    </location>
</feature>
<gene>
    <name evidence="2" type="ORF">NDU88_000241</name>
</gene>
<dbReference type="AlphaFoldDB" id="A0AAV7L9L4"/>
<reference evidence="2" key="1">
    <citation type="journal article" date="2022" name="bioRxiv">
        <title>Sequencing and chromosome-scale assembly of the giantPleurodeles waltlgenome.</title>
        <authorList>
            <person name="Brown T."/>
            <person name="Elewa A."/>
            <person name="Iarovenko S."/>
            <person name="Subramanian E."/>
            <person name="Araus A.J."/>
            <person name="Petzold A."/>
            <person name="Susuki M."/>
            <person name="Suzuki K.-i.T."/>
            <person name="Hayashi T."/>
            <person name="Toyoda A."/>
            <person name="Oliveira C."/>
            <person name="Osipova E."/>
            <person name="Leigh N.D."/>
            <person name="Simon A."/>
            <person name="Yun M.H."/>
        </authorList>
    </citation>
    <scope>NUCLEOTIDE SEQUENCE</scope>
    <source>
        <strain evidence="2">20211129_DDA</strain>
        <tissue evidence="2">Liver</tissue>
    </source>
</reference>
<feature type="compositionally biased region" description="Polar residues" evidence="1">
    <location>
        <begin position="43"/>
        <end position="52"/>
    </location>
</feature>
<proteinExistence type="predicted"/>
<organism evidence="2 3">
    <name type="scientific">Pleurodeles waltl</name>
    <name type="common">Iberian ribbed newt</name>
    <dbReference type="NCBI Taxonomy" id="8319"/>
    <lineage>
        <taxon>Eukaryota</taxon>
        <taxon>Metazoa</taxon>
        <taxon>Chordata</taxon>
        <taxon>Craniata</taxon>
        <taxon>Vertebrata</taxon>
        <taxon>Euteleostomi</taxon>
        <taxon>Amphibia</taxon>
        <taxon>Batrachia</taxon>
        <taxon>Caudata</taxon>
        <taxon>Salamandroidea</taxon>
        <taxon>Salamandridae</taxon>
        <taxon>Pleurodelinae</taxon>
        <taxon>Pleurodeles</taxon>
    </lineage>
</organism>
<name>A0AAV7L9L4_PLEWA</name>
<dbReference type="EMBL" id="JANPWB010000015">
    <property type="protein sequence ID" value="KAJ1087047.1"/>
    <property type="molecule type" value="Genomic_DNA"/>
</dbReference>
<keyword evidence="3" id="KW-1185">Reference proteome</keyword>
<evidence type="ECO:0000313" key="2">
    <source>
        <dbReference type="EMBL" id="KAJ1087047.1"/>
    </source>
</evidence>
<protein>
    <submittedName>
        <fullName evidence="2">Uncharacterized protein</fullName>
    </submittedName>
</protein>
<evidence type="ECO:0000256" key="1">
    <source>
        <dbReference type="SAM" id="MobiDB-lite"/>
    </source>
</evidence>
<feature type="region of interest" description="Disordered" evidence="1">
    <location>
        <begin position="78"/>
        <end position="99"/>
    </location>
</feature>
<evidence type="ECO:0000313" key="3">
    <source>
        <dbReference type="Proteomes" id="UP001066276"/>
    </source>
</evidence>
<accession>A0AAV7L9L4</accession>
<sequence length="164" mass="18303">MTLGLPKIEVPKDTLRPVAPTSPMRSQARHSRRPEASTCAPRHSQNTHNMSSVPRRGNIRFQSNRMYVGLWIPRAQWPKGSPTATEPVTDGGHPHPRSSHITASCGVPGVDYFTVCGEQLGLVSRKRECLRQLGAYYTPRSLKRLSVPRRYKPHMQKSLVAGKA</sequence>
<dbReference type="Proteomes" id="UP001066276">
    <property type="component" value="Chromosome 11"/>
</dbReference>
<comment type="caution">
    <text evidence="2">The sequence shown here is derived from an EMBL/GenBank/DDBJ whole genome shotgun (WGS) entry which is preliminary data.</text>
</comment>